<dbReference type="InterPro" id="IPR034092">
    <property type="entry name" value="PHO1_SPX"/>
</dbReference>
<feature type="transmembrane region" description="Helical" evidence="8">
    <location>
        <begin position="514"/>
        <end position="535"/>
    </location>
</feature>
<dbReference type="InterPro" id="IPR004331">
    <property type="entry name" value="SPX_dom"/>
</dbReference>
<feature type="transmembrane region" description="Helical" evidence="8">
    <location>
        <begin position="481"/>
        <end position="502"/>
    </location>
</feature>
<evidence type="ECO:0000259" key="9">
    <source>
        <dbReference type="PROSITE" id="PS51380"/>
    </source>
</evidence>
<dbReference type="Pfam" id="PF03105">
    <property type="entry name" value="SPX"/>
    <property type="match status" value="1"/>
</dbReference>
<keyword evidence="4" id="KW-0592">Phosphate transport</keyword>
<dbReference type="STRING" id="337451.A0A443P4A9"/>
<keyword evidence="12" id="KW-1185">Reference proteome</keyword>
<evidence type="ECO:0000256" key="4">
    <source>
        <dbReference type="ARBA" id="ARBA00022592"/>
    </source>
</evidence>
<keyword evidence="7 8" id="KW-0472">Membrane</keyword>
<comment type="caution">
    <text evidence="11">The sequence shown here is derived from an EMBL/GenBank/DDBJ whole genome shotgun (WGS) entry which is preliminary data.</text>
</comment>
<proteinExistence type="inferred from homology"/>
<reference evidence="11 12" key="1">
    <citation type="journal article" date="2019" name="Nat. Plants">
        <title>Stout camphor tree genome fills gaps in understanding of flowering plant genome evolution.</title>
        <authorList>
            <person name="Chaw S.M."/>
            <person name="Liu Y.C."/>
            <person name="Wu Y.W."/>
            <person name="Wang H.Y."/>
            <person name="Lin C.I."/>
            <person name="Wu C.S."/>
            <person name="Ke H.M."/>
            <person name="Chang L.Y."/>
            <person name="Hsu C.Y."/>
            <person name="Yang H.T."/>
            <person name="Sudianto E."/>
            <person name="Hsu M.H."/>
            <person name="Wu K.P."/>
            <person name="Wang L.N."/>
            <person name="Leebens-Mack J.H."/>
            <person name="Tsai I.J."/>
        </authorList>
    </citation>
    <scope>NUCLEOTIDE SEQUENCE [LARGE SCALE GENOMIC DNA]</scope>
    <source>
        <strain evidence="12">cv. Chaw 1501</strain>
        <tissue evidence="11">Young leaves</tissue>
    </source>
</reference>
<dbReference type="CDD" id="cd14476">
    <property type="entry name" value="SPX_PHO1_like"/>
    <property type="match status" value="1"/>
</dbReference>
<dbReference type="GO" id="GO:0016036">
    <property type="term" value="P:cellular response to phosphate starvation"/>
    <property type="evidence" value="ECO:0007669"/>
    <property type="project" value="InterPro"/>
</dbReference>
<dbReference type="Proteomes" id="UP000283530">
    <property type="component" value="Unassembled WGS sequence"/>
</dbReference>
<accession>A0A443P4A9</accession>
<feature type="transmembrane region" description="Helical" evidence="8">
    <location>
        <begin position="433"/>
        <end position="456"/>
    </location>
</feature>
<dbReference type="PROSITE" id="PS51382">
    <property type="entry name" value="SPX"/>
    <property type="match status" value="1"/>
</dbReference>
<organism evidence="11 12">
    <name type="scientific">Cinnamomum micranthum f. kanehirae</name>
    <dbReference type="NCBI Taxonomy" id="337451"/>
    <lineage>
        <taxon>Eukaryota</taxon>
        <taxon>Viridiplantae</taxon>
        <taxon>Streptophyta</taxon>
        <taxon>Embryophyta</taxon>
        <taxon>Tracheophyta</taxon>
        <taxon>Spermatophyta</taxon>
        <taxon>Magnoliopsida</taxon>
        <taxon>Magnoliidae</taxon>
        <taxon>Laurales</taxon>
        <taxon>Lauraceae</taxon>
        <taxon>Cinnamomum</taxon>
    </lineage>
</organism>
<evidence type="ECO:0000313" key="11">
    <source>
        <dbReference type="EMBL" id="RWR85600.1"/>
    </source>
</evidence>
<evidence type="ECO:0000313" key="12">
    <source>
        <dbReference type="Proteomes" id="UP000283530"/>
    </source>
</evidence>
<evidence type="ECO:0000256" key="8">
    <source>
        <dbReference type="SAM" id="Phobius"/>
    </source>
</evidence>
<gene>
    <name evidence="11" type="ORF">CKAN_01447100</name>
</gene>
<protein>
    <submittedName>
        <fullName evidence="11">Phosphate transporter PHO1 1</fullName>
    </submittedName>
</protein>
<keyword evidence="3" id="KW-0813">Transport</keyword>
<evidence type="ECO:0000256" key="3">
    <source>
        <dbReference type="ARBA" id="ARBA00022448"/>
    </source>
</evidence>
<dbReference type="AlphaFoldDB" id="A0A443P4A9"/>
<feature type="transmembrane region" description="Helical" evidence="8">
    <location>
        <begin position="661"/>
        <end position="680"/>
    </location>
</feature>
<name>A0A443P4A9_9MAGN</name>
<dbReference type="Pfam" id="PF03124">
    <property type="entry name" value="EXS"/>
    <property type="match status" value="1"/>
</dbReference>
<evidence type="ECO:0000259" key="10">
    <source>
        <dbReference type="PROSITE" id="PS51382"/>
    </source>
</evidence>
<feature type="domain" description="EXS" evidence="9">
    <location>
        <begin position="599"/>
        <end position="789"/>
    </location>
</feature>
<keyword evidence="5 8" id="KW-0812">Transmembrane</keyword>
<dbReference type="InterPro" id="IPR052486">
    <property type="entry name" value="PHO1"/>
</dbReference>
<feature type="transmembrane region" description="Helical" evidence="8">
    <location>
        <begin position="393"/>
        <end position="413"/>
    </location>
</feature>
<dbReference type="PROSITE" id="PS51380">
    <property type="entry name" value="EXS"/>
    <property type="match status" value="1"/>
</dbReference>
<sequence length="789" mass="91566">MVKFSKQFEGQLVPEWKEAFVDYWQLKKDLKKVNHLNPQNTPTKKEKPSLSTTILSPFRKFSVWGHEHTDHGVIQVHKKLASSASKGDMYETELLEQFADTEAAKEFFACLDHQLNKVNQFYKAKENEFLERGESLKKQMEILIELKATLKQQRAQSSSQELKEDVSISHTILCEEEEEESIKDNTGQEQLQEESSMCEFERNEVECTESPRSDDTGKVIKSKGDERKMRTLSGRIFNWQGKNLRMNIPLTTPTRTISAITYLVWEDLVNQSKKCGPEGGKLHINKAKLQRAEKMIKGAFIELYKGLGYLKTYRNLNMLAFVKILKKFDKVTEKQALPIYLKVVESSYFNSSDKAVKLMDEVEELFVKHFAGNDKGKAMKYLRPSQRKESHSVTFFIGLFTGCFIALFVGYVIMAHLAGMYTRQSGSLYMETVYPVLSMFSLLFLHLFLYGCNIFMWRKARINYSFIFEFAPTKELKYRDVFLICTTSMTMVVGVTFVHLSLVAKGHSSTEVHAIPGLLLLFFLLLLLCPFNILYRSSRYHFLQVIRNIILSPLYKVVMVDFFMADQLCSQVPMLRSLEYVACYYITGSYKTQDYGFCMRTKHYRDLAYAVSFLPYYWRAMQCARRWFDEGQTSHLVNLGKYVSAMLAAGAKVAYEKEKSAGWLALVVVLSSTATVYQLYWDFVKDWGLLKSNSKNPWLRNELMLRRKIIYFFSMGLNLILRLAWLQTVLHSNFGSVDYRVTGFFLAALEVIRRGQWNFYRLENEHLNNAGKFRAVKTVPLPFHEVDQD</sequence>
<dbReference type="PANTHER" id="PTHR48477">
    <property type="entry name" value="PHOSPHATE TRANSPORTER PHO1"/>
    <property type="match status" value="1"/>
</dbReference>
<dbReference type="OrthoDB" id="9970435at2759"/>
<evidence type="ECO:0000256" key="1">
    <source>
        <dbReference type="ARBA" id="ARBA00004127"/>
    </source>
</evidence>
<dbReference type="EMBL" id="QPKB01000005">
    <property type="protein sequence ID" value="RWR85600.1"/>
    <property type="molecule type" value="Genomic_DNA"/>
</dbReference>
<dbReference type="GO" id="GO:0016020">
    <property type="term" value="C:membrane"/>
    <property type="evidence" value="ECO:0007669"/>
    <property type="project" value="InterPro"/>
</dbReference>
<feature type="domain" description="SPX" evidence="10">
    <location>
        <begin position="2"/>
        <end position="342"/>
    </location>
</feature>
<evidence type="ECO:0000256" key="7">
    <source>
        <dbReference type="ARBA" id="ARBA00023136"/>
    </source>
</evidence>
<dbReference type="InterPro" id="IPR004342">
    <property type="entry name" value="EXS_C"/>
</dbReference>
<dbReference type="GO" id="GO:0012505">
    <property type="term" value="C:endomembrane system"/>
    <property type="evidence" value="ECO:0007669"/>
    <property type="project" value="UniProtKB-SubCell"/>
</dbReference>
<dbReference type="GO" id="GO:0006817">
    <property type="term" value="P:phosphate ion transport"/>
    <property type="evidence" value="ECO:0007669"/>
    <property type="project" value="UniProtKB-KW"/>
</dbReference>
<evidence type="ECO:0000256" key="6">
    <source>
        <dbReference type="ARBA" id="ARBA00022989"/>
    </source>
</evidence>
<keyword evidence="6 8" id="KW-1133">Transmembrane helix</keyword>
<evidence type="ECO:0000256" key="2">
    <source>
        <dbReference type="ARBA" id="ARBA00009665"/>
    </source>
</evidence>
<comment type="similarity">
    <text evidence="2">Belongs to the SYG1 (TC 2.A.94) family.</text>
</comment>
<dbReference type="PANTHER" id="PTHR48477:SF1">
    <property type="entry name" value="PHOSPHATE TRANSPORTER PHO1"/>
    <property type="match status" value="1"/>
</dbReference>
<feature type="transmembrane region" description="Helical" evidence="8">
    <location>
        <begin position="709"/>
        <end position="730"/>
    </location>
</feature>
<evidence type="ECO:0000256" key="5">
    <source>
        <dbReference type="ARBA" id="ARBA00022692"/>
    </source>
</evidence>
<comment type="subcellular location">
    <subcellularLocation>
        <location evidence="1">Endomembrane system</location>
        <topology evidence="1">Multi-pass membrane protein</topology>
    </subcellularLocation>
</comment>